<protein>
    <submittedName>
        <fullName evidence="1">Uncharacterized protein</fullName>
    </submittedName>
</protein>
<keyword evidence="2" id="KW-1185">Reference proteome</keyword>
<gene>
    <name evidence="1" type="ORF">PXEA_LOCUS24987</name>
</gene>
<dbReference type="PANTHER" id="PTHR10763">
    <property type="entry name" value="CELL DIVISION CONTROL PROTEIN 6-RELATED"/>
    <property type="match status" value="1"/>
</dbReference>
<dbReference type="GO" id="GO:0003688">
    <property type="term" value="F:DNA replication origin binding"/>
    <property type="evidence" value="ECO:0007669"/>
    <property type="project" value="TreeGrafter"/>
</dbReference>
<dbReference type="GO" id="GO:0033314">
    <property type="term" value="P:mitotic DNA replication checkpoint signaling"/>
    <property type="evidence" value="ECO:0007669"/>
    <property type="project" value="TreeGrafter"/>
</dbReference>
<dbReference type="Gene3D" id="1.10.8.60">
    <property type="match status" value="1"/>
</dbReference>
<accession>A0A448X9E1</accession>
<dbReference type="GO" id="GO:0006270">
    <property type="term" value="P:DNA replication initiation"/>
    <property type="evidence" value="ECO:0007669"/>
    <property type="project" value="TreeGrafter"/>
</dbReference>
<sequence>MRIFDWPGRVSGARLILIGIANALDLTERLLPRLVASHHRPFHISFQPYSREQIIDIISARLRASNDIAEKTIKTCGLPSAVKFDPLAIRLCASKVAASSGDVRKALELCVRASELAKSEASSLDTIVSLKENIPNPNSDLPPKHIITTLRHISQAIRESQVSFDGSLSFNTYCCLVIWHNYY</sequence>
<dbReference type="AlphaFoldDB" id="A0A448X9E1"/>
<dbReference type="SUPFAM" id="SSF52540">
    <property type="entry name" value="P-loop containing nucleoside triphosphate hydrolases"/>
    <property type="match status" value="1"/>
</dbReference>
<dbReference type="InterPro" id="IPR027417">
    <property type="entry name" value="P-loop_NTPase"/>
</dbReference>
<organism evidence="1 2">
    <name type="scientific">Protopolystoma xenopodis</name>
    <dbReference type="NCBI Taxonomy" id="117903"/>
    <lineage>
        <taxon>Eukaryota</taxon>
        <taxon>Metazoa</taxon>
        <taxon>Spiralia</taxon>
        <taxon>Lophotrochozoa</taxon>
        <taxon>Platyhelminthes</taxon>
        <taxon>Monogenea</taxon>
        <taxon>Polyopisthocotylea</taxon>
        <taxon>Polystomatidea</taxon>
        <taxon>Polystomatidae</taxon>
        <taxon>Protopolystoma</taxon>
    </lineage>
</organism>
<reference evidence="1" key="1">
    <citation type="submission" date="2018-11" db="EMBL/GenBank/DDBJ databases">
        <authorList>
            <consortium name="Pathogen Informatics"/>
        </authorList>
    </citation>
    <scope>NUCLEOTIDE SEQUENCE</scope>
</reference>
<dbReference type="Proteomes" id="UP000784294">
    <property type="component" value="Unassembled WGS sequence"/>
</dbReference>
<evidence type="ECO:0000313" key="2">
    <source>
        <dbReference type="Proteomes" id="UP000784294"/>
    </source>
</evidence>
<proteinExistence type="predicted"/>
<dbReference type="PANTHER" id="PTHR10763:SF26">
    <property type="entry name" value="CELL DIVISION CONTROL PROTEIN 6 HOMOLOG"/>
    <property type="match status" value="1"/>
</dbReference>
<comment type="caution">
    <text evidence="1">The sequence shown here is derived from an EMBL/GenBank/DDBJ whole genome shotgun (WGS) entry which is preliminary data.</text>
</comment>
<name>A0A448X9E1_9PLAT</name>
<dbReference type="InterPro" id="IPR050311">
    <property type="entry name" value="ORC1/CDC6"/>
</dbReference>
<dbReference type="GO" id="GO:0005634">
    <property type="term" value="C:nucleus"/>
    <property type="evidence" value="ECO:0007669"/>
    <property type="project" value="TreeGrafter"/>
</dbReference>
<dbReference type="EMBL" id="CAAALY010123700">
    <property type="protein sequence ID" value="VEL31547.1"/>
    <property type="molecule type" value="Genomic_DNA"/>
</dbReference>
<dbReference type="OrthoDB" id="1926878at2759"/>
<evidence type="ECO:0000313" key="1">
    <source>
        <dbReference type="EMBL" id="VEL31547.1"/>
    </source>
</evidence>